<dbReference type="PANTHER" id="PTHR12387">
    <property type="entry name" value="26S PROTEASOME NON-ATPASE REGULATORY SUBUNIT 8"/>
    <property type="match status" value="1"/>
</dbReference>
<dbReference type="PROSITE" id="PS50250">
    <property type="entry name" value="PCI"/>
    <property type="match status" value="1"/>
</dbReference>
<keyword evidence="3" id="KW-0647">Proteasome</keyword>
<protein>
    <recommendedName>
        <fullName evidence="2">26S proteasome non-ATPase regulatory subunit 8</fullName>
    </recommendedName>
    <alternativeName>
        <fullName evidence="5">26S proteasome regulatory subunit RPN12</fullName>
    </alternativeName>
</protein>
<dbReference type="Gene3D" id="1.25.40.990">
    <property type="match status" value="1"/>
</dbReference>
<proteinExistence type="inferred from homology"/>
<feature type="domain" description="PCI" evidence="6">
    <location>
        <begin position="79"/>
        <end position="259"/>
    </location>
</feature>
<dbReference type="InterPro" id="IPR033464">
    <property type="entry name" value="CSN8_PSD8_EIF3K"/>
</dbReference>
<dbReference type="FunFam" id="1.25.40.990:FF:000001">
    <property type="entry name" value="26S proteasome non-ATPase regulatory subunit"/>
    <property type="match status" value="1"/>
</dbReference>
<evidence type="ECO:0000256" key="3">
    <source>
        <dbReference type="ARBA" id="ARBA00022942"/>
    </source>
</evidence>
<dbReference type="InterPro" id="IPR000717">
    <property type="entry name" value="PCI_dom"/>
</dbReference>
<keyword evidence="8" id="KW-1185">Reference proteome</keyword>
<comment type="subunit">
    <text evidence="4">Component of the 19S proteasome regulatory particle complex. The 26S proteasome consists of a 20S core particle (CP) and two 19S regulatory subunits (RP). The regulatory particle is made of a lid composed of 9 subunits including PSMD8, a base containing 6 ATPases and few additional components. Interacts with DDI2. Interacts with TASOR.</text>
</comment>
<evidence type="ECO:0000256" key="1">
    <source>
        <dbReference type="ARBA" id="ARBA00009627"/>
    </source>
</evidence>
<comment type="caution">
    <text evidence="7">The sequence shown here is derived from an EMBL/GenBank/DDBJ whole genome shotgun (WGS) entry which is preliminary data.</text>
</comment>
<dbReference type="GO" id="GO:0043161">
    <property type="term" value="P:proteasome-mediated ubiquitin-dependent protein catabolic process"/>
    <property type="evidence" value="ECO:0007669"/>
    <property type="project" value="TreeGrafter"/>
</dbReference>
<dbReference type="GO" id="GO:0008541">
    <property type="term" value="C:proteasome regulatory particle, lid subcomplex"/>
    <property type="evidence" value="ECO:0007669"/>
    <property type="project" value="TreeGrafter"/>
</dbReference>
<dbReference type="GO" id="GO:0005829">
    <property type="term" value="C:cytosol"/>
    <property type="evidence" value="ECO:0007669"/>
    <property type="project" value="TreeGrafter"/>
</dbReference>
<dbReference type="Proteomes" id="UP001208570">
    <property type="component" value="Unassembled WGS sequence"/>
</dbReference>
<evidence type="ECO:0000256" key="4">
    <source>
        <dbReference type="ARBA" id="ARBA00062283"/>
    </source>
</evidence>
<evidence type="ECO:0000313" key="7">
    <source>
        <dbReference type="EMBL" id="KAK2149202.1"/>
    </source>
</evidence>
<evidence type="ECO:0000256" key="5">
    <source>
        <dbReference type="ARBA" id="ARBA00078986"/>
    </source>
</evidence>
<evidence type="ECO:0000256" key="2">
    <source>
        <dbReference type="ARBA" id="ARBA00014939"/>
    </source>
</evidence>
<evidence type="ECO:0000313" key="8">
    <source>
        <dbReference type="Proteomes" id="UP001208570"/>
    </source>
</evidence>
<evidence type="ECO:0000259" key="6">
    <source>
        <dbReference type="PROSITE" id="PS50250"/>
    </source>
</evidence>
<comment type="similarity">
    <text evidence="1">Belongs to the proteasome subunit S14 family.</text>
</comment>
<dbReference type="EMBL" id="JAODUP010000463">
    <property type="protein sequence ID" value="KAK2149202.1"/>
    <property type="molecule type" value="Genomic_DNA"/>
</dbReference>
<reference evidence="7" key="1">
    <citation type="journal article" date="2023" name="Mol. Biol. Evol.">
        <title>Third-Generation Sequencing Reveals the Adaptive Role of the Epigenome in Three Deep-Sea Polychaetes.</title>
        <authorList>
            <person name="Perez M."/>
            <person name="Aroh O."/>
            <person name="Sun Y."/>
            <person name="Lan Y."/>
            <person name="Juniper S.K."/>
            <person name="Young C.R."/>
            <person name="Angers B."/>
            <person name="Qian P.Y."/>
        </authorList>
    </citation>
    <scope>NUCLEOTIDE SEQUENCE</scope>
    <source>
        <strain evidence="7">P08H-3</strain>
    </source>
</reference>
<dbReference type="PANTHER" id="PTHR12387:SF0">
    <property type="entry name" value="26S PROTEASOME NON-ATPASE REGULATORY SUBUNIT 8"/>
    <property type="match status" value="1"/>
</dbReference>
<gene>
    <name evidence="7" type="ORF">LSH36_463g06039</name>
</gene>
<dbReference type="Pfam" id="PF10075">
    <property type="entry name" value="CSN8_PSD8_EIF3K"/>
    <property type="match status" value="1"/>
</dbReference>
<dbReference type="AlphaFoldDB" id="A0AAD9J9Q1"/>
<dbReference type="InterPro" id="IPR006746">
    <property type="entry name" value="26S_Psome_Rpn12"/>
</dbReference>
<accession>A0AAD9J9Q1</accession>
<organism evidence="7 8">
    <name type="scientific">Paralvinella palmiformis</name>
    <dbReference type="NCBI Taxonomy" id="53620"/>
    <lineage>
        <taxon>Eukaryota</taxon>
        <taxon>Metazoa</taxon>
        <taxon>Spiralia</taxon>
        <taxon>Lophotrochozoa</taxon>
        <taxon>Annelida</taxon>
        <taxon>Polychaeta</taxon>
        <taxon>Sedentaria</taxon>
        <taxon>Canalipalpata</taxon>
        <taxon>Terebellida</taxon>
        <taxon>Terebelliformia</taxon>
        <taxon>Alvinellidae</taxon>
        <taxon>Paralvinella</taxon>
    </lineage>
</organism>
<name>A0AAD9J9Q1_9ANNE</name>
<sequence>MASHLKEVVSKYQNLMQEWNKRPTNLEKCGEILAKLKVALTTLTFLPTQDGSATKQELLLARDILEVGAQWAIAKKDIEMFERYMAQLKCYYLDYKKVSGQFGQDDLPESAYKYQLLGLNLLRLLAQNKLADFHTELELLPAHELHKNVYIKHPVSIEQYLMEGSYNKVFLSKGNVPAESYNFFIDILLNTIRDEIAGCIEKAYEKIAFPEAARMLFFETEKPMKKYSEERGWNLKSDNFFYFIHEETNKDEVIPATELTEQAVGYARELEMII</sequence>
<dbReference type="GO" id="GO:0005634">
    <property type="term" value="C:nucleus"/>
    <property type="evidence" value="ECO:0007669"/>
    <property type="project" value="TreeGrafter"/>
</dbReference>